<protein>
    <submittedName>
        <fullName evidence="1">Peptide methionine sulfoxide reductase</fullName>
    </submittedName>
</protein>
<comment type="caution">
    <text evidence="1">The sequence shown here is derived from an EMBL/GenBank/DDBJ whole genome shotgun (WGS) entry which is preliminary data.</text>
</comment>
<sequence length="82" mass="8829">MPEGWSSATYDGRRYGVIKTLRADGRAVSVYAEELGGTDVVSTNVYLAGDSVELRPCEMPAEKVLAFLRDAAFDASVPDQAD</sequence>
<proteinExistence type="predicted"/>
<dbReference type="EMBL" id="JBHSRJ010000003">
    <property type="protein sequence ID" value="MFC6042582.1"/>
    <property type="molecule type" value="Genomic_DNA"/>
</dbReference>
<gene>
    <name evidence="1" type="ORF">ACFPYL_05835</name>
</gene>
<accession>A0ABW1LH58</accession>
<evidence type="ECO:0000313" key="1">
    <source>
        <dbReference type="EMBL" id="MFC6042582.1"/>
    </source>
</evidence>
<keyword evidence="2" id="KW-1185">Reference proteome</keyword>
<dbReference type="Proteomes" id="UP001596135">
    <property type="component" value="Unassembled WGS sequence"/>
</dbReference>
<name>A0ABW1LH58_9ACTN</name>
<dbReference type="RefSeq" id="WP_379151560.1">
    <property type="nucleotide sequence ID" value="NZ_JBHSRJ010000003.1"/>
</dbReference>
<evidence type="ECO:0000313" key="2">
    <source>
        <dbReference type="Proteomes" id="UP001596135"/>
    </source>
</evidence>
<reference evidence="2" key="1">
    <citation type="journal article" date="2019" name="Int. J. Syst. Evol. Microbiol.">
        <title>The Global Catalogue of Microorganisms (GCM) 10K type strain sequencing project: providing services to taxonomists for standard genome sequencing and annotation.</title>
        <authorList>
            <consortium name="The Broad Institute Genomics Platform"/>
            <consortium name="The Broad Institute Genome Sequencing Center for Infectious Disease"/>
            <person name="Wu L."/>
            <person name="Ma J."/>
        </authorList>
    </citation>
    <scope>NUCLEOTIDE SEQUENCE [LARGE SCALE GENOMIC DNA]</scope>
    <source>
        <strain evidence="2">CCUG 54522</strain>
    </source>
</reference>
<organism evidence="1 2">
    <name type="scientific">Nocardioides hankookensis</name>
    <dbReference type="NCBI Taxonomy" id="443157"/>
    <lineage>
        <taxon>Bacteria</taxon>
        <taxon>Bacillati</taxon>
        <taxon>Actinomycetota</taxon>
        <taxon>Actinomycetes</taxon>
        <taxon>Propionibacteriales</taxon>
        <taxon>Nocardioidaceae</taxon>
        <taxon>Nocardioides</taxon>
    </lineage>
</organism>